<feature type="compositionally biased region" description="Acidic residues" evidence="1">
    <location>
        <begin position="90"/>
        <end position="106"/>
    </location>
</feature>
<keyword evidence="2" id="KW-0472">Membrane</keyword>
<evidence type="ECO:0000256" key="1">
    <source>
        <dbReference type="SAM" id="MobiDB-lite"/>
    </source>
</evidence>
<evidence type="ECO:0008006" key="4">
    <source>
        <dbReference type="Google" id="ProtNLM"/>
    </source>
</evidence>
<accession>A0A7S0SS68</accession>
<evidence type="ECO:0000313" key="3">
    <source>
        <dbReference type="EMBL" id="CAD8712155.1"/>
    </source>
</evidence>
<feature type="region of interest" description="Disordered" evidence="1">
    <location>
        <begin position="58"/>
        <end position="108"/>
    </location>
</feature>
<sequence>MTAAALGSATAPWRAFNPSSRQRCGPGQGVRGGSAAAAAVAKSSKGLTRNRVFVGLGAVGRGRGRDRGEQWVGEEAPRRSLRVAPRAADGDDTGEVSDGGDADSREEEQRLKAAELARLKRSTDEIKNVNSFSGNPAEEEKGFELVVGAEGVPQAVIEAERRSKPLRRWRLVTYALASSAAAAQVATVIDAGVMQWPVWLDEAPITLLTDVLVIISGSLLWRMELANRAESLRMIWQKTQSREESLKKAEAGLGDTLWTSRMRKKRDGL</sequence>
<organism evidence="3">
    <name type="scientific">Mantoniella antarctica</name>
    <dbReference type="NCBI Taxonomy" id="81844"/>
    <lineage>
        <taxon>Eukaryota</taxon>
        <taxon>Viridiplantae</taxon>
        <taxon>Chlorophyta</taxon>
        <taxon>Mamiellophyceae</taxon>
        <taxon>Mamiellales</taxon>
        <taxon>Mamiellaceae</taxon>
        <taxon>Mantoniella</taxon>
    </lineage>
</organism>
<evidence type="ECO:0000256" key="2">
    <source>
        <dbReference type="SAM" id="Phobius"/>
    </source>
</evidence>
<dbReference type="EMBL" id="HBFC01024593">
    <property type="protein sequence ID" value="CAD8712155.1"/>
    <property type="molecule type" value="Transcribed_RNA"/>
</dbReference>
<keyword evidence="2" id="KW-1133">Transmembrane helix</keyword>
<protein>
    <recommendedName>
        <fullName evidence="4">Calcium uniporter protein</fullName>
    </recommendedName>
</protein>
<keyword evidence="2" id="KW-0812">Transmembrane</keyword>
<feature type="transmembrane region" description="Helical" evidence="2">
    <location>
        <begin position="205"/>
        <end position="223"/>
    </location>
</feature>
<proteinExistence type="predicted"/>
<feature type="region of interest" description="Disordered" evidence="1">
    <location>
        <begin position="1"/>
        <end position="32"/>
    </location>
</feature>
<gene>
    <name evidence="3" type="ORF">MANT1106_LOCUS14842</name>
</gene>
<name>A0A7S0SS68_9CHLO</name>
<feature type="transmembrane region" description="Helical" evidence="2">
    <location>
        <begin position="171"/>
        <end position="193"/>
    </location>
</feature>
<reference evidence="3" key="1">
    <citation type="submission" date="2021-01" db="EMBL/GenBank/DDBJ databases">
        <authorList>
            <person name="Corre E."/>
            <person name="Pelletier E."/>
            <person name="Niang G."/>
            <person name="Scheremetjew M."/>
            <person name="Finn R."/>
            <person name="Kale V."/>
            <person name="Holt S."/>
            <person name="Cochrane G."/>
            <person name="Meng A."/>
            <person name="Brown T."/>
            <person name="Cohen L."/>
        </authorList>
    </citation>
    <scope>NUCLEOTIDE SEQUENCE</scope>
    <source>
        <strain evidence="3">SL-175</strain>
    </source>
</reference>
<dbReference type="AlphaFoldDB" id="A0A7S0SS68"/>